<feature type="domain" description="HTH hxlR-type" evidence="5">
    <location>
        <begin position="24"/>
        <end position="122"/>
    </location>
</feature>
<protein>
    <submittedName>
        <fullName evidence="6">Putative HTH-type transcriptional regulator YybR</fullName>
    </submittedName>
</protein>
<organism evidence="6 7">
    <name type="scientific">Albidovulum aquaemixtae</name>
    <dbReference type="NCBI Taxonomy" id="1542388"/>
    <lineage>
        <taxon>Bacteria</taxon>
        <taxon>Pseudomonadati</taxon>
        <taxon>Pseudomonadota</taxon>
        <taxon>Alphaproteobacteria</taxon>
        <taxon>Rhodobacterales</taxon>
        <taxon>Paracoccaceae</taxon>
        <taxon>Albidovulum</taxon>
    </lineage>
</organism>
<dbReference type="EMBL" id="OMOQ01000001">
    <property type="protein sequence ID" value="SPH17521.1"/>
    <property type="molecule type" value="Genomic_DNA"/>
</dbReference>
<dbReference type="InterPro" id="IPR036390">
    <property type="entry name" value="WH_DNA-bd_sf"/>
</dbReference>
<feature type="region of interest" description="Disordered" evidence="4">
    <location>
        <begin position="91"/>
        <end position="144"/>
    </location>
</feature>
<keyword evidence="3" id="KW-0804">Transcription</keyword>
<evidence type="ECO:0000313" key="7">
    <source>
        <dbReference type="Proteomes" id="UP000244924"/>
    </source>
</evidence>
<dbReference type="InterPro" id="IPR002577">
    <property type="entry name" value="HTH_HxlR"/>
</dbReference>
<keyword evidence="7" id="KW-1185">Reference proteome</keyword>
<dbReference type="Proteomes" id="UP000244924">
    <property type="component" value="Unassembled WGS sequence"/>
</dbReference>
<gene>
    <name evidence="6" type="primary">yybR_1</name>
    <name evidence="6" type="ORF">DEA8626_01044</name>
</gene>
<evidence type="ECO:0000256" key="4">
    <source>
        <dbReference type="SAM" id="MobiDB-lite"/>
    </source>
</evidence>
<dbReference type="Pfam" id="PF01638">
    <property type="entry name" value="HxlR"/>
    <property type="match status" value="1"/>
</dbReference>
<dbReference type="Gene3D" id="1.10.10.10">
    <property type="entry name" value="Winged helix-like DNA-binding domain superfamily/Winged helix DNA-binding domain"/>
    <property type="match status" value="1"/>
</dbReference>
<evidence type="ECO:0000256" key="3">
    <source>
        <dbReference type="ARBA" id="ARBA00023163"/>
    </source>
</evidence>
<sequence>MDTANPDPGSAAPRFERYDCSGGCPVEGALEQIAGKWKGLIIYHVMEGTLRFNELARRVGGVTQRSLTKQLRELEANGIAHREVFAVVPPRGRLQADGQGPAASRRDRGARRLGHAASEMTRDRMPAPAGDRLPGATRANWGGS</sequence>
<reference evidence="6 7" key="1">
    <citation type="submission" date="2018-03" db="EMBL/GenBank/DDBJ databases">
        <authorList>
            <person name="Keele B.F."/>
        </authorList>
    </citation>
    <scope>NUCLEOTIDE SEQUENCE [LARGE SCALE GENOMIC DNA]</scope>
    <source>
        <strain evidence="6 7">CECT 8626</strain>
    </source>
</reference>
<dbReference type="SUPFAM" id="SSF46785">
    <property type="entry name" value="Winged helix' DNA-binding domain"/>
    <property type="match status" value="1"/>
</dbReference>
<keyword evidence="1" id="KW-0805">Transcription regulation</keyword>
<name>A0A2R8B4I5_9RHOB</name>
<keyword evidence="2" id="KW-0238">DNA-binding</keyword>
<evidence type="ECO:0000256" key="1">
    <source>
        <dbReference type="ARBA" id="ARBA00023015"/>
    </source>
</evidence>
<evidence type="ECO:0000313" key="6">
    <source>
        <dbReference type="EMBL" id="SPH17521.1"/>
    </source>
</evidence>
<dbReference type="AlphaFoldDB" id="A0A2R8B4I5"/>
<proteinExistence type="predicted"/>
<dbReference type="PROSITE" id="PS51118">
    <property type="entry name" value="HTH_HXLR"/>
    <property type="match status" value="1"/>
</dbReference>
<dbReference type="PANTHER" id="PTHR33204:SF29">
    <property type="entry name" value="TRANSCRIPTIONAL REGULATOR"/>
    <property type="match status" value="1"/>
</dbReference>
<dbReference type="InterPro" id="IPR036388">
    <property type="entry name" value="WH-like_DNA-bd_sf"/>
</dbReference>
<dbReference type="PANTHER" id="PTHR33204">
    <property type="entry name" value="TRANSCRIPTIONAL REGULATOR, MARR FAMILY"/>
    <property type="match status" value="1"/>
</dbReference>
<accession>A0A2R8B4I5</accession>
<evidence type="ECO:0000256" key="2">
    <source>
        <dbReference type="ARBA" id="ARBA00023125"/>
    </source>
</evidence>
<evidence type="ECO:0000259" key="5">
    <source>
        <dbReference type="PROSITE" id="PS51118"/>
    </source>
</evidence>
<dbReference type="GO" id="GO:0003677">
    <property type="term" value="F:DNA binding"/>
    <property type="evidence" value="ECO:0007669"/>
    <property type="project" value="UniProtKB-KW"/>
</dbReference>